<keyword evidence="2" id="KW-0472">Membrane</keyword>
<evidence type="ECO:0000256" key="1">
    <source>
        <dbReference type="SAM" id="MobiDB-lite"/>
    </source>
</evidence>
<name>A0A8H3IAX0_9LECA</name>
<sequence>MVSSWVPIGIAICTVVIVLISSPWWLHYIGRNERAIDQLRGDLNITGPQVTRALEAFNKHYPNEGVKSDELEKRTREAGYDFNHKLNEAKKNERAKKVCYEEYIDVLRKILEDVVDAEREVSQRRVSEESFDSARIQAQGQDEGMELQDLRTKSSKSV</sequence>
<feature type="transmembrane region" description="Helical" evidence="2">
    <location>
        <begin position="6"/>
        <end position="26"/>
    </location>
</feature>
<comment type="caution">
    <text evidence="3">The sequence shown here is derived from an EMBL/GenBank/DDBJ whole genome shotgun (WGS) entry which is preliminary data.</text>
</comment>
<dbReference type="AlphaFoldDB" id="A0A8H3IAX0"/>
<evidence type="ECO:0000256" key="2">
    <source>
        <dbReference type="SAM" id="Phobius"/>
    </source>
</evidence>
<proteinExistence type="predicted"/>
<keyword evidence="4" id="KW-1185">Reference proteome</keyword>
<feature type="region of interest" description="Disordered" evidence="1">
    <location>
        <begin position="126"/>
        <end position="158"/>
    </location>
</feature>
<accession>A0A8H3IAX0</accession>
<organism evidence="3 4">
    <name type="scientific">Heterodermia speciosa</name>
    <dbReference type="NCBI Taxonomy" id="116794"/>
    <lineage>
        <taxon>Eukaryota</taxon>
        <taxon>Fungi</taxon>
        <taxon>Dikarya</taxon>
        <taxon>Ascomycota</taxon>
        <taxon>Pezizomycotina</taxon>
        <taxon>Lecanoromycetes</taxon>
        <taxon>OSLEUM clade</taxon>
        <taxon>Lecanoromycetidae</taxon>
        <taxon>Caliciales</taxon>
        <taxon>Physciaceae</taxon>
        <taxon>Heterodermia</taxon>
    </lineage>
</organism>
<reference evidence="3" key="1">
    <citation type="submission" date="2021-03" db="EMBL/GenBank/DDBJ databases">
        <authorList>
            <person name="Tagirdzhanova G."/>
        </authorList>
    </citation>
    <scope>NUCLEOTIDE SEQUENCE</scope>
</reference>
<keyword evidence="2" id="KW-1133">Transmembrane helix</keyword>
<evidence type="ECO:0000313" key="3">
    <source>
        <dbReference type="EMBL" id="CAF9921352.1"/>
    </source>
</evidence>
<evidence type="ECO:0000313" key="4">
    <source>
        <dbReference type="Proteomes" id="UP000664521"/>
    </source>
</evidence>
<dbReference type="Proteomes" id="UP000664521">
    <property type="component" value="Unassembled WGS sequence"/>
</dbReference>
<keyword evidence="2" id="KW-0812">Transmembrane</keyword>
<dbReference type="EMBL" id="CAJPDS010000028">
    <property type="protein sequence ID" value="CAF9921352.1"/>
    <property type="molecule type" value="Genomic_DNA"/>
</dbReference>
<gene>
    <name evidence="3" type="ORF">HETSPECPRED_004503</name>
</gene>
<protein>
    <submittedName>
        <fullName evidence="3">Uncharacterized protein</fullName>
    </submittedName>
</protein>